<dbReference type="EMBL" id="JACHGJ010000006">
    <property type="protein sequence ID" value="MBB6481481.1"/>
    <property type="molecule type" value="Genomic_DNA"/>
</dbReference>
<proteinExistence type="predicted"/>
<organism evidence="2 3">
    <name type="scientific">Spirochaeta isovalerica</name>
    <dbReference type="NCBI Taxonomy" id="150"/>
    <lineage>
        <taxon>Bacteria</taxon>
        <taxon>Pseudomonadati</taxon>
        <taxon>Spirochaetota</taxon>
        <taxon>Spirochaetia</taxon>
        <taxon>Spirochaetales</taxon>
        <taxon>Spirochaetaceae</taxon>
        <taxon>Spirochaeta</taxon>
    </lineage>
</organism>
<keyword evidence="3" id="KW-1185">Reference proteome</keyword>
<evidence type="ECO:0000313" key="3">
    <source>
        <dbReference type="Proteomes" id="UP000587760"/>
    </source>
</evidence>
<accession>A0A841RDM1</accession>
<dbReference type="RefSeq" id="WP_184747727.1">
    <property type="nucleotide sequence ID" value="NZ_JACHGJ010000006.1"/>
</dbReference>
<name>A0A841RDM1_9SPIO</name>
<evidence type="ECO:0000256" key="1">
    <source>
        <dbReference type="SAM" id="Coils"/>
    </source>
</evidence>
<dbReference type="AlphaFoldDB" id="A0A841RDM1"/>
<feature type="coiled-coil region" evidence="1">
    <location>
        <begin position="231"/>
        <end position="265"/>
    </location>
</feature>
<dbReference type="Proteomes" id="UP000587760">
    <property type="component" value="Unassembled WGS sequence"/>
</dbReference>
<sequence length="269" mass="31365">MNQDQVKALLLELDSDVEDFTLIYSGKMSKKVDGLYHPEKQEIIIHNKNFTEDNPLIYTAIHEFAHHIQFTRKDVEVTSRSHTVMFWDIFHRLLIKAEEKGIYKNLFATDERFIKLTEKIKSKYLHTNGELMKEFGKLLIEALDLCQQNHANFEDYVDRELGLNRTAAKSIMKVYAMDVNPEIGFDNMKIVAGIKEEKQRKVAEKAFEEGKSPDMVKAEIKEAKGEPDVTLPRLEAQKRRIEKSIHNLQQKLADVEMQIDEFKHEQGED</sequence>
<protein>
    <submittedName>
        <fullName evidence="2">Uncharacterized protein</fullName>
    </submittedName>
</protein>
<comment type="caution">
    <text evidence="2">The sequence shown here is derived from an EMBL/GenBank/DDBJ whole genome shotgun (WGS) entry which is preliminary data.</text>
</comment>
<keyword evidence="1" id="KW-0175">Coiled coil</keyword>
<gene>
    <name evidence="2" type="ORF">HNR50_003161</name>
</gene>
<evidence type="ECO:0000313" key="2">
    <source>
        <dbReference type="EMBL" id="MBB6481481.1"/>
    </source>
</evidence>
<reference evidence="2 3" key="1">
    <citation type="submission" date="2020-08" db="EMBL/GenBank/DDBJ databases">
        <title>Genomic Encyclopedia of Type Strains, Phase IV (KMG-IV): sequencing the most valuable type-strain genomes for metagenomic binning, comparative biology and taxonomic classification.</title>
        <authorList>
            <person name="Goeker M."/>
        </authorList>
    </citation>
    <scope>NUCLEOTIDE SEQUENCE [LARGE SCALE GENOMIC DNA]</scope>
    <source>
        <strain evidence="2 3">DSM 2461</strain>
    </source>
</reference>